<proteinExistence type="predicted"/>
<evidence type="ECO:0000256" key="4">
    <source>
        <dbReference type="ARBA" id="ARBA00023002"/>
    </source>
</evidence>
<dbReference type="PANTHER" id="PTHR10869">
    <property type="entry name" value="PROLYL 4-HYDROXYLASE ALPHA SUBUNIT"/>
    <property type="match status" value="1"/>
</dbReference>
<sequence>MFQSLKWQSTTYQPLLSQQVLEMPIADGFSESDTLSNISISEHLEKNTSRINNQQQTSSSSSDDHCPIQVEHVTELELPKKPVLLLHNVLLKDECKLMIELSEKMGYEDADSYCFAYNDRYNDRLMVDDQKLTDLIWNRVKDHLPQTIDGMSLKGLNSRWRLCKYKAGHYFGVHTDGTYMDRKTNSVSRLTFMIYLNSQLEGAYTGGATIFYDRKRDEKARIVQPSGTTIVFLQEDMDMLHCGQKVSSGVKYILRTDVMYSKVKAQN</sequence>
<evidence type="ECO:0000313" key="9">
    <source>
        <dbReference type="Proteomes" id="UP000816034"/>
    </source>
</evidence>
<evidence type="ECO:0000256" key="2">
    <source>
        <dbReference type="ARBA" id="ARBA00022723"/>
    </source>
</evidence>
<comment type="caution">
    <text evidence="8">The sequence shown here is derived from an EMBL/GenBank/DDBJ whole genome shotgun (WGS) entry which is preliminary data.</text>
</comment>
<feature type="domain" description="Fe2OG dioxygenase" evidence="7">
    <location>
        <begin position="147"/>
        <end position="260"/>
    </location>
</feature>
<feature type="compositionally biased region" description="Low complexity" evidence="6">
    <location>
        <begin position="49"/>
        <end position="61"/>
    </location>
</feature>
<dbReference type="EMBL" id="PYSW02000006">
    <property type="protein sequence ID" value="KAG2392101.1"/>
    <property type="molecule type" value="Genomic_DNA"/>
</dbReference>
<evidence type="ECO:0000256" key="5">
    <source>
        <dbReference type="ARBA" id="ARBA00023004"/>
    </source>
</evidence>
<keyword evidence="3" id="KW-0223">Dioxygenase</keyword>
<gene>
    <name evidence="8" type="ORF">C9374_013586</name>
</gene>
<comment type="cofactor">
    <cofactor evidence="1">
        <name>L-ascorbate</name>
        <dbReference type="ChEBI" id="CHEBI:38290"/>
    </cofactor>
</comment>
<dbReference type="SMART" id="SM00702">
    <property type="entry name" value="P4Hc"/>
    <property type="match status" value="1"/>
</dbReference>
<dbReference type="Pfam" id="PF13640">
    <property type="entry name" value="2OG-FeII_Oxy_3"/>
    <property type="match status" value="1"/>
</dbReference>
<evidence type="ECO:0000313" key="8">
    <source>
        <dbReference type="EMBL" id="KAG2392101.1"/>
    </source>
</evidence>
<dbReference type="InterPro" id="IPR005123">
    <property type="entry name" value="Oxoglu/Fe-dep_dioxygenase_dom"/>
</dbReference>
<dbReference type="InterPro" id="IPR006620">
    <property type="entry name" value="Pro_4_hyd_alph"/>
</dbReference>
<dbReference type="RefSeq" id="XP_044553995.1">
    <property type="nucleotide sequence ID" value="XM_044689478.1"/>
</dbReference>
<keyword evidence="4" id="KW-0560">Oxidoreductase</keyword>
<feature type="region of interest" description="Disordered" evidence="6">
    <location>
        <begin position="46"/>
        <end position="65"/>
    </location>
</feature>
<evidence type="ECO:0000259" key="7">
    <source>
        <dbReference type="PROSITE" id="PS51471"/>
    </source>
</evidence>
<dbReference type="GO" id="GO:0005506">
    <property type="term" value="F:iron ion binding"/>
    <property type="evidence" value="ECO:0007669"/>
    <property type="project" value="InterPro"/>
</dbReference>
<dbReference type="Gene3D" id="2.60.120.620">
    <property type="entry name" value="q2cbj1_9rhob like domain"/>
    <property type="match status" value="1"/>
</dbReference>
<dbReference type="GO" id="GO:0004656">
    <property type="term" value="F:procollagen-proline 4-dioxygenase activity"/>
    <property type="evidence" value="ECO:0007669"/>
    <property type="project" value="TreeGrafter"/>
</dbReference>
<evidence type="ECO:0000256" key="1">
    <source>
        <dbReference type="ARBA" id="ARBA00001961"/>
    </source>
</evidence>
<dbReference type="PROSITE" id="PS51471">
    <property type="entry name" value="FE2OG_OXY"/>
    <property type="match status" value="1"/>
</dbReference>
<reference evidence="8 9" key="1">
    <citation type="journal article" date="2018" name="BMC Genomics">
        <title>The genome of Naegleria lovaniensis, the basis for a comparative approach to unravel pathogenicity factors of the human pathogenic amoeba N. fowleri.</title>
        <authorList>
            <person name="Liechti N."/>
            <person name="Schurch N."/>
            <person name="Bruggmann R."/>
            <person name="Wittwer M."/>
        </authorList>
    </citation>
    <scope>NUCLEOTIDE SEQUENCE [LARGE SCALE GENOMIC DNA]</scope>
    <source>
        <strain evidence="8 9">ATCC 30569</strain>
    </source>
</reference>
<dbReference type="Proteomes" id="UP000816034">
    <property type="component" value="Unassembled WGS sequence"/>
</dbReference>
<accession>A0AA88H0V3</accession>
<evidence type="ECO:0000256" key="6">
    <source>
        <dbReference type="SAM" id="MobiDB-lite"/>
    </source>
</evidence>
<keyword evidence="9" id="KW-1185">Reference proteome</keyword>
<dbReference type="GO" id="GO:0005783">
    <property type="term" value="C:endoplasmic reticulum"/>
    <property type="evidence" value="ECO:0007669"/>
    <property type="project" value="TreeGrafter"/>
</dbReference>
<dbReference type="InterPro" id="IPR045054">
    <property type="entry name" value="P4HA-like"/>
</dbReference>
<keyword evidence="5" id="KW-0408">Iron</keyword>
<keyword evidence="2" id="KW-0479">Metal-binding</keyword>
<evidence type="ECO:0000256" key="3">
    <source>
        <dbReference type="ARBA" id="ARBA00022964"/>
    </source>
</evidence>
<dbReference type="GO" id="GO:0031418">
    <property type="term" value="F:L-ascorbic acid binding"/>
    <property type="evidence" value="ECO:0007669"/>
    <property type="project" value="InterPro"/>
</dbReference>
<dbReference type="GeneID" id="68106039"/>
<dbReference type="AlphaFoldDB" id="A0AA88H0V3"/>
<dbReference type="InterPro" id="IPR044862">
    <property type="entry name" value="Pro_4_hyd_alph_FE2OG_OXY"/>
</dbReference>
<dbReference type="PANTHER" id="PTHR10869:SF246">
    <property type="entry name" value="TRANSMEMBRANE PROLYL 4-HYDROXYLASE"/>
    <property type="match status" value="1"/>
</dbReference>
<name>A0AA88H0V3_NAELO</name>
<organism evidence="8 9">
    <name type="scientific">Naegleria lovaniensis</name>
    <name type="common">Amoeba</name>
    <dbReference type="NCBI Taxonomy" id="51637"/>
    <lineage>
        <taxon>Eukaryota</taxon>
        <taxon>Discoba</taxon>
        <taxon>Heterolobosea</taxon>
        <taxon>Tetramitia</taxon>
        <taxon>Eutetramitia</taxon>
        <taxon>Vahlkampfiidae</taxon>
        <taxon>Naegleria</taxon>
    </lineage>
</organism>
<protein>
    <recommendedName>
        <fullName evidence="7">Fe2OG dioxygenase domain-containing protein</fullName>
    </recommendedName>
</protein>